<accession>A0A922MTJ2</accession>
<reference evidence="2" key="1">
    <citation type="journal article" date="2021" name="G3 (Bethesda)">
        <title>Genome and transcriptome analysis of the beet armyworm Spodoptera exigua reveals targets for pest control. .</title>
        <authorList>
            <person name="Simon S."/>
            <person name="Breeschoten T."/>
            <person name="Jansen H.J."/>
            <person name="Dirks R.P."/>
            <person name="Schranz M.E."/>
            <person name="Ros V.I.D."/>
        </authorList>
    </citation>
    <scope>NUCLEOTIDE SEQUENCE</scope>
    <source>
        <strain evidence="2">TB_SE_WUR_2020</strain>
    </source>
</reference>
<evidence type="ECO:0000313" key="2">
    <source>
        <dbReference type="EMBL" id="KAH9642456.1"/>
    </source>
</evidence>
<dbReference type="Gene3D" id="3.40.190.10">
    <property type="entry name" value="Periplasmic binding protein-like II"/>
    <property type="match status" value="1"/>
</dbReference>
<name>A0A922MTJ2_SPOEX</name>
<dbReference type="Proteomes" id="UP000814243">
    <property type="component" value="Unassembled WGS sequence"/>
</dbReference>
<comment type="caution">
    <text evidence="2">The sequence shown here is derived from an EMBL/GenBank/DDBJ whole genome shotgun (WGS) entry which is preliminary data.</text>
</comment>
<sequence length="264" mass="29844">MATYLNQLPEFPDSITCKNSMTLQIVHCALLIWLLITILNVNVNPTWFTYWGDNGGERPCPWRILAVDSWLAIRSPTTKCVLCHRHYAMAGIELIISSICNATFCEIPYNETYQAPDSLVEKDINFMSLMKEVNGKHIKVTTYNNTPLSSTEFENGTVVGYGVAFTIMNILRKKFNFTYEIILPTKNYELGSKISDDSIIGLLNTSKVDMAVAFLPTLLPYREKVSFSIDLDEGVWVMMLKRPKESAAGSGLLAPFNDLVWYVE</sequence>
<gene>
    <name evidence="2" type="ORF">HF086_007588</name>
</gene>
<protein>
    <submittedName>
        <fullName evidence="2">Uncharacterized protein</fullName>
    </submittedName>
</protein>
<proteinExistence type="predicted"/>
<keyword evidence="1" id="KW-0812">Transmembrane</keyword>
<dbReference type="SUPFAM" id="SSF53850">
    <property type="entry name" value="Periplasmic binding protein-like II"/>
    <property type="match status" value="1"/>
</dbReference>
<dbReference type="EMBL" id="JACEFF010000189">
    <property type="protein sequence ID" value="KAH9642456.1"/>
    <property type="molecule type" value="Genomic_DNA"/>
</dbReference>
<organism evidence="2 3">
    <name type="scientific">Spodoptera exigua</name>
    <name type="common">Beet armyworm</name>
    <name type="synonym">Noctua fulgens</name>
    <dbReference type="NCBI Taxonomy" id="7107"/>
    <lineage>
        <taxon>Eukaryota</taxon>
        <taxon>Metazoa</taxon>
        <taxon>Ecdysozoa</taxon>
        <taxon>Arthropoda</taxon>
        <taxon>Hexapoda</taxon>
        <taxon>Insecta</taxon>
        <taxon>Pterygota</taxon>
        <taxon>Neoptera</taxon>
        <taxon>Endopterygota</taxon>
        <taxon>Lepidoptera</taxon>
        <taxon>Glossata</taxon>
        <taxon>Ditrysia</taxon>
        <taxon>Noctuoidea</taxon>
        <taxon>Noctuidae</taxon>
        <taxon>Amphipyrinae</taxon>
        <taxon>Spodoptera</taxon>
    </lineage>
</organism>
<keyword evidence="1" id="KW-1133">Transmembrane helix</keyword>
<evidence type="ECO:0000313" key="3">
    <source>
        <dbReference type="Proteomes" id="UP000814243"/>
    </source>
</evidence>
<feature type="transmembrane region" description="Helical" evidence="1">
    <location>
        <begin position="20"/>
        <end position="41"/>
    </location>
</feature>
<dbReference type="AlphaFoldDB" id="A0A922MTJ2"/>
<keyword evidence="1" id="KW-0472">Membrane</keyword>
<evidence type="ECO:0000256" key="1">
    <source>
        <dbReference type="SAM" id="Phobius"/>
    </source>
</evidence>